<dbReference type="InParanoid" id="D8M9U9"/>
<dbReference type="OrthoDB" id="188178at2759"/>
<dbReference type="Pfam" id="PF05348">
    <property type="entry name" value="UMP1"/>
    <property type="match status" value="1"/>
</dbReference>
<evidence type="ECO:0000313" key="2">
    <source>
        <dbReference type="Proteomes" id="UP000008312"/>
    </source>
</evidence>
<dbReference type="EMBL" id="FN668689">
    <property type="protein sequence ID" value="CBK24838.2"/>
    <property type="molecule type" value="Genomic_DNA"/>
</dbReference>
<evidence type="ECO:0000313" key="1">
    <source>
        <dbReference type="EMBL" id="CBK24838.2"/>
    </source>
</evidence>
<sequence length="114" mass="13452">MSSSQKCIDLPSGPIDRLRNGFDNEPRRIDPHPLEENCKNVFTNEYEERKKNLRLMYGPYGSFGFERETEICSRPLRLAPLKNHYCELNTLWDRDEEITFEDVLGDWTSNPDCH</sequence>
<keyword evidence="2" id="KW-1185">Reference proteome</keyword>
<reference evidence="1" key="1">
    <citation type="submission" date="2010-02" db="EMBL/GenBank/DDBJ databases">
        <title>Sequencing and annotation of the Blastocystis hominis genome.</title>
        <authorList>
            <person name="Wincker P."/>
        </authorList>
    </citation>
    <scope>NUCLEOTIDE SEQUENCE</scope>
    <source>
        <strain evidence="1">Singapore isolate B</strain>
    </source>
</reference>
<dbReference type="Proteomes" id="UP000008312">
    <property type="component" value="Unassembled WGS sequence"/>
</dbReference>
<dbReference type="AlphaFoldDB" id="D8M9U9"/>
<accession>D8M9U9</accession>
<proteinExistence type="predicted"/>
<gene>
    <name evidence="1" type="ORF">GSBLH_T00004518001</name>
</gene>
<dbReference type="GeneID" id="24921542"/>
<protein>
    <submittedName>
        <fullName evidence="1">Uncharacterized protein</fullName>
    </submittedName>
</protein>
<name>D8M9U9_BLAHO</name>
<organism evidence="1">
    <name type="scientific">Blastocystis hominis</name>
    <dbReference type="NCBI Taxonomy" id="12968"/>
    <lineage>
        <taxon>Eukaryota</taxon>
        <taxon>Sar</taxon>
        <taxon>Stramenopiles</taxon>
        <taxon>Bigyra</taxon>
        <taxon>Opalozoa</taxon>
        <taxon>Opalinata</taxon>
        <taxon>Blastocystidae</taxon>
        <taxon>Blastocystis</taxon>
    </lineage>
</organism>
<dbReference type="RefSeq" id="XP_012898886.1">
    <property type="nucleotide sequence ID" value="XM_013043432.1"/>
</dbReference>